<evidence type="ECO:0000313" key="3">
    <source>
        <dbReference type="Proteomes" id="UP000192578"/>
    </source>
</evidence>
<dbReference type="Proteomes" id="UP000192578">
    <property type="component" value="Unassembled WGS sequence"/>
</dbReference>
<gene>
    <name evidence="2" type="ORF">BV898_16170</name>
</gene>
<keyword evidence="1" id="KW-0732">Signal</keyword>
<dbReference type="EMBL" id="MTYJ01000236">
    <property type="protein sequence ID" value="OWA51697.1"/>
    <property type="molecule type" value="Genomic_DNA"/>
</dbReference>
<dbReference type="AlphaFoldDB" id="A0A9X6RLB6"/>
<accession>A0A9X6RLB6</accession>
<organism evidence="2 3">
    <name type="scientific">Hypsibius exemplaris</name>
    <name type="common">Freshwater tardigrade</name>
    <dbReference type="NCBI Taxonomy" id="2072580"/>
    <lineage>
        <taxon>Eukaryota</taxon>
        <taxon>Metazoa</taxon>
        <taxon>Ecdysozoa</taxon>
        <taxon>Tardigrada</taxon>
        <taxon>Eutardigrada</taxon>
        <taxon>Parachela</taxon>
        <taxon>Hypsibioidea</taxon>
        <taxon>Hypsibiidae</taxon>
        <taxon>Hypsibius</taxon>
    </lineage>
</organism>
<keyword evidence="3" id="KW-1185">Reference proteome</keyword>
<evidence type="ECO:0000256" key="1">
    <source>
        <dbReference type="SAM" id="SignalP"/>
    </source>
</evidence>
<evidence type="ECO:0000313" key="2">
    <source>
        <dbReference type="EMBL" id="OWA51697.1"/>
    </source>
</evidence>
<feature type="signal peptide" evidence="1">
    <location>
        <begin position="1"/>
        <end position="23"/>
    </location>
</feature>
<feature type="chain" id="PRO_5040873630" evidence="1">
    <location>
        <begin position="24"/>
        <end position="108"/>
    </location>
</feature>
<sequence length="108" mass="11698">MHFQAVVWSGLLAVLLSCSVVTAMYIAHEAPPTTGGHISKRAAFVGPSVWSAGAYPTYFMPKPVTRGYGAPDLRSIRMMLRELGSRMNVVNPKRASGGDDPEQMEFLG</sequence>
<protein>
    <submittedName>
        <fullName evidence="2">Uncharacterized protein</fullName>
    </submittedName>
</protein>
<name>A0A9X6RLB6_HYPEX</name>
<reference evidence="3" key="1">
    <citation type="submission" date="2017-01" db="EMBL/GenBank/DDBJ databases">
        <title>Comparative genomics of anhydrobiosis in the tardigrade Hypsibius dujardini.</title>
        <authorList>
            <person name="Yoshida Y."/>
            <person name="Koutsovoulos G."/>
            <person name="Laetsch D."/>
            <person name="Stevens L."/>
            <person name="Kumar S."/>
            <person name="Horikawa D."/>
            <person name="Ishino K."/>
            <person name="Komine S."/>
            <person name="Tomita M."/>
            <person name="Blaxter M."/>
            <person name="Arakawa K."/>
        </authorList>
    </citation>
    <scope>NUCLEOTIDE SEQUENCE [LARGE SCALE GENOMIC DNA]</scope>
    <source>
        <strain evidence="3">Z151</strain>
    </source>
</reference>
<proteinExistence type="predicted"/>
<comment type="caution">
    <text evidence="2">The sequence shown here is derived from an EMBL/GenBank/DDBJ whole genome shotgun (WGS) entry which is preliminary data.</text>
</comment>